<evidence type="ECO:0000256" key="2">
    <source>
        <dbReference type="ARBA" id="ARBA00022475"/>
    </source>
</evidence>
<evidence type="ECO:0000256" key="4">
    <source>
        <dbReference type="ARBA" id="ARBA00022989"/>
    </source>
</evidence>
<feature type="compositionally biased region" description="Basic and acidic residues" evidence="6">
    <location>
        <begin position="617"/>
        <end position="628"/>
    </location>
</feature>
<feature type="compositionally biased region" description="Low complexity" evidence="6">
    <location>
        <begin position="560"/>
        <end position="588"/>
    </location>
</feature>
<keyword evidence="3 7" id="KW-0812">Transmembrane</keyword>
<feature type="region of interest" description="Disordered" evidence="6">
    <location>
        <begin position="412"/>
        <end position="482"/>
    </location>
</feature>
<feature type="region of interest" description="Disordered" evidence="6">
    <location>
        <begin position="506"/>
        <end position="633"/>
    </location>
</feature>
<accession>A0A269Z8H7</accession>
<organism evidence="9 10">
    <name type="scientific">Brevibacterium casei</name>
    <dbReference type="NCBI Taxonomy" id="33889"/>
    <lineage>
        <taxon>Bacteria</taxon>
        <taxon>Bacillati</taxon>
        <taxon>Actinomycetota</taxon>
        <taxon>Actinomycetes</taxon>
        <taxon>Micrococcales</taxon>
        <taxon>Brevibacteriaceae</taxon>
        <taxon>Brevibacterium</taxon>
    </lineage>
</organism>
<dbReference type="GO" id="GO:0022904">
    <property type="term" value="P:respiratory electron transport chain"/>
    <property type="evidence" value="ECO:0007669"/>
    <property type="project" value="InterPro"/>
</dbReference>
<evidence type="ECO:0000313" key="9">
    <source>
        <dbReference type="EMBL" id="PAK94102.1"/>
    </source>
</evidence>
<dbReference type="GO" id="GO:0009055">
    <property type="term" value="F:electron transfer activity"/>
    <property type="evidence" value="ECO:0007669"/>
    <property type="project" value="InterPro"/>
</dbReference>
<feature type="region of interest" description="Disordered" evidence="6">
    <location>
        <begin position="1"/>
        <end position="128"/>
    </location>
</feature>
<dbReference type="AlphaFoldDB" id="A0A269Z8H7"/>
<feature type="compositionally biased region" description="Low complexity" evidence="6">
    <location>
        <begin position="446"/>
        <end position="482"/>
    </location>
</feature>
<comment type="subcellular location">
    <subcellularLocation>
        <location evidence="1">Cell membrane</location>
        <topology evidence="1">Multi-pass membrane protein</topology>
    </subcellularLocation>
</comment>
<dbReference type="PANTHER" id="PTHR30485:SF0">
    <property type="entry name" value="NI_FE-HYDROGENASE 1 B-TYPE CYTOCHROME SUBUNIT-RELATED"/>
    <property type="match status" value="1"/>
</dbReference>
<comment type="caution">
    <text evidence="9">The sequence shown here is derived from an EMBL/GenBank/DDBJ whole genome shotgun (WGS) entry which is preliminary data.</text>
</comment>
<dbReference type="InterPro" id="IPR011577">
    <property type="entry name" value="Cyt_b561_bac/Ni-Hgenase"/>
</dbReference>
<dbReference type="PANTHER" id="PTHR30485">
    <property type="entry name" value="NI/FE-HYDROGENASE 1 B-TYPE CYTOCHROME SUBUNIT"/>
    <property type="match status" value="1"/>
</dbReference>
<feature type="compositionally biased region" description="Low complexity" evidence="6">
    <location>
        <begin position="40"/>
        <end position="60"/>
    </location>
</feature>
<dbReference type="GO" id="GO:0005886">
    <property type="term" value="C:plasma membrane"/>
    <property type="evidence" value="ECO:0007669"/>
    <property type="project" value="UniProtKB-SubCell"/>
</dbReference>
<protein>
    <recommendedName>
        <fullName evidence="8">Cytochrome b561 bacterial/Ni-hydrogenase domain-containing protein</fullName>
    </recommendedName>
</protein>
<feature type="compositionally biased region" description="Low complexity" evidence="6">
    <location>
        <begin position="354"/>
        <end position="397"/>
    </location>
</feature>
<evidence type="ECO:0000259" key="8">
    <source>
        <dbReference type="Pfam" id="PF01292"/>
    </source>
</evidence>
<dbReference type="SUPFAM" id="SSF81342">
    <property type="entry name" value="Transmembrane di-heme cytochromes"/>
    <property type="match status" value="1"/>
</dbReference>
<dbReference type="InterPro" id="IPR051542">
    <property type="entry name" value="Hydrogenase_cytochrome"/>
</dbReference>
<evidence type="ECO:0000256" key="1">
    <source>
        <dbReference type="ARBA" id="ARBA00004651"/>
    </source>
</evidence>
<feature type="transmembrane region" description="Helical" evidence="7">
    <location>
        <begin position="742"/>
        <end position="769"/>
    </location>
</feature>
<keyword evidence="4 7" id="KW-1133">Transmembrane helix</keyword>
<feature type="region of interest" description="Disordered" evidence="6">
    <location>
        <begin position="174"/>
        <end position="272"/>
    </location>
</feature>
<feature type="compositionally biased region" description="Low complexity" evidence="6">
    <location>
        <begin position="596"/>
        <end position="616"/>
    </location>
</feature>
<feature type="transmembrane region" description="Helical" evidence="7">
    <location>
        <begin position="895"/>
        <end position="917"/>
    </location>
</feature>
<dbReference type="RefSeq" id="WP_095376594.1">
    <property type="nucleotide sequence ID" value="NZ_CP065629.1"/>
</dbReference>
<reference evidence="9 10" key="1">
    <citation type="submission" date="2017-04" db="EMBL/GenBank/DDBJ databases">
        <title>Kefir bacterial isolates.</title>
        <authorList>
            <person name="Kim Y."/>
            <person name="Blasche S."/>
            <person name="Patil K.R."/>
        </authorList>
    </citation>
    <scope>NUCLEOTIDE SEQUENCE [LARGE SCALE GENOMIC DNA]</scope>
    <source>
        <strain evidence="9 10">OG2</strain>
    </source>
</reference>
<feature type="transmembrane region" description="Helical" evidence="7">
    <location>
        <begin position="649"/>
        <end position="668"/>
    </location>
</feature>
<proteinExistence type="predicted"/>
<sequence length="935" mass="92866">MSTFSTTLRAGLPRVSGGDPWPPEGTVGQAVEWESREWVSAEGASGAAPSASESAVSDSAGIVDEPTEADVIESGAAEVGAPVTSDDAGSSVPEAGPGDVSAVGADDHGAAEPGAEDLGDSGLGIEDRGADEFGAEQGAESSDGVAVAGAGAAVGGGVAAAVATEVIDVPLRRGLPRVSGGDSWPPEGVASVRARSSAGSPAAGSAQPAADGAPTAAPEPGVPAAEASEQVSSEPVSSEQVAVSESEVVSSASDVDSAQADGVAQDEEAPTDVVAAEATQPAAGAAAGVAAGAGVAGAGIAAASSGGTVGEDASVPLRRGLPRQSGGDPWPPEGFAPAGVKSAGAQAPSTSADGASAETGAPAESGAPAAAAGASTPAADSAAEPETTPAAETSATPVAGSAVTAGAGAAATASRPAGASELSDVPLRRGLPRASGGDPWPPEGFAPVTAAASTAVPVAEPAAEQAPAASSEAATADTSATDTAAAGTAAGSAAASATADDAAGTEAAADKDADAADTAAKPAARSGLPKTRTGLPKSTGPDTGKPGAKPAARTGLPKTAGPASKPAEKPAAQKPAAATSAGTASAKQTDAKPTEPAKASAASAGTTAKASTASTKTAEKPKTAEKAKAQPAREPIMIGSKSLGQWGKLVSLGLGGLIVVGGILILAARGVTTLPGVPEFLERYPGEYHLPDFVEPGFPAWARWTHFLNLFFMVLIIRTGLQVRHQQKPPAFYTPKKGGKKISINLWLHTSLDVLWLINGVVFVVLLFASGHWARIVPTSWEVFPNALSAMLQYATLEWPMEDAWVNYNALQQLMYFIVVFIAAPLAAITGVRMSEWWPKDAATLNKIYPAPLARAIHFPTMLFFVFFIAVHVFLVFATGLRQNLGYMFAGTNVLGWAGVIWFLVAMAVVVAGWFAARPLLLAPIANLFGRVSSR</sequence>
<keyword evidence="2" id="KW-1003">Cell membrane</keyword>
<feature type="transmembrane region" description="Helical" evidence="7">
    <location>
        <begin position="814"/>
        <end position="832"/>
    </location>
</feature>
<dbReference type="GeneID" id="99774653"/>
<dbReference type="Proteomes" id="UP000216867">
    <property type="component" value="Unassembled WGS sequence"/>
</dbReference>
<feature type="domain" description="Cytochrome b561 bacterial/Ni-hydrogenase" evidence="8">
    <location>
        <begin position="698"/>
        <end position="889"/>
    </location>
</feature>
<dbReference type="InterPro" id="IPR016174">
    <property type="entry name" value="Di-haem_cyt_TM"/>
</dbReference>
<gene>
    <name evidence="9" type="ORF">B8X04_14075</name>
</gene>
<dbReference type="Gene3D" id="1.20.950.20">
    <property type="entry name" value="Transmembrane di-heme cytochromes, Chain C"/>
    <property type="match status" value="1"/>
</dbReference>
<feature type="transmembrane region" description="Helical" evidence="7">
    <location>
        <begin position="853"/>
        <end position="875"/>
    </location>
</feature>
<feature type="compositionally biased region" description="Low complexity" evidence="6">
    <location>
        <begin position="188"/>
        <end position="263"/>
    </location>
</feature>
<dbReference type="GO" id="GO:0020037">
    <property type="term" value="F:heme binding"/>
    <property type="evidence" value="ECO:0007669"/>
    <property type="project" value="TreeGrafter"/>
</dbReference>
<dbReference type="EMBL" id="NCWY01000014">
    <property type="protein sequence ID" value="PAK94102.1"/>
    <property type="molecule type" value="Genomic_DNA"/>
</dbReference>
<evidence type="ECO:0000313" key="10">
    <source>
        <dbReference type="Proteomes" id="UP000216867"/>
    </source>
</evidence>
<evidence type="ECO:0000256" key="5">
    <source>
        <dbReference type="ARBA" id="ARBA00023136"/>
    </source>
</evidence>
<dbReference type="Pfam" id="PF01292">
    <property type="entry name" value="Ni_hydr_CYTB"/>
    <property type="match status" value="1"/>
</dbReference>
<feature type="region of interest" description="Disordered" evidence="6">
    <location>
        <begin position="302"/>
        <end position="397"/>
    </location>
</feature>
<evidence type="ECO:0000256" key="7">
    <source>
        <dbReference type="SAM" id="Phobius"/>
    </source>
</evidence>
<name>A0A269Z8H7_9MICO</name>
<evidence type="ECO:0000256" key="6">
    <source>
        <dbReference type="SAM" id="MobiDB-lite"/>
    </source>
</evidence>
<keyword evidence="5 7" id="KW-0472">Membrane</keyword>
<evidence type="ECO:0000256" key="3">
    <source>
        <dbReference type="ARBA" id="ARBA00022692"/>
    </source>
</evidence>